<keyword evidence="3" id="KW-1185">Reference proteome</keyword>
<proteinExistence type="predicted"/>
<dbReference type="EMBL" id="VIGC01000040">
    <property type="protein sequence ID" value="TQE93419.1"/>
    <property type="molecule type" value="Genomic_DNA"/>
</dbReference>
<dbReference type="RefSeq" id="WP_141612200.1">
    <property type="nucleotide sequence ID" value="NZ_VIGC02000040.1"/>
</dbReference>
<protein>
    <submittedName>
        <fullName evidence="2">Sulfotransferase</fullName>
    </submittedName>
</protein>
<dbReference type="Pfam" id="PF13469">
    <property type="entry name" value="Sulfotransfer_3"/>
    <property type="match status" value="1"/>
</dbReference>
<comment type="caution">
    <text evidence="2">The sequence shown here is derived from an EMBL/GenBank/DDBJ whole genome shotgun (WGS) entry which is preliminary data.</text>
</comment>
<dbReference type="AlphaFoldDB" id="A0A540V9I4"/>
<name>A0A540V9I4_9CHLR</name>
<evidence type="ECO:0000313" key="3">
    <source>
        <dbReference type="Proteomes" id="UP000317371"/>
    </source>
</evidence>
<dbReference type="Proteomes" id="UP000317371">
    <property type="component" value="Unassembled WGS sequence"/>
</dbReference>
<dbReference type="InParanoid" id="A0A540V9I4"/>
<dbReference type="PANTHER" id="PTHR10605">
    <property type="entry name" value="HEPARAN SULFATE SULFOTRANSFERASE"/>
    <property type="match status" value="1"/>
</dbReference>
<dbReference type="PANTHER" id="PTHR10605:SF56">
    <property type="entry name" value="BIFUNCTIONAL HEPARAN SULFATE N-DEACETYLASE_N-SULFOTRANSFERASE"/>
    <property type="match status" value="1"/>
</dbReference>
<evidence type="ECO:0000256" key="1">
    <source>
        <dbReference type="ARBA" id="ARBA00022679"/>
    </source>
</evidence>
<dbReference type="InterPro" id="IPR037359">
    <property type="entry name" value="NST/OST"/>
</dbReference>
<dbReference type="SUPFAM" id="SSF52540">
    <property type="entry name" value="P-loop containing nucleoside triphosphate hydrolases"/>
    <property type="match status" value="1"/>
</dbReference>
<keyword evidence="1 2" id="KW-0808">Transferase</keyword>
<sequence>MTLPNFMIIGVAKAGTTSLYRYLDQHPQVFMCPMKGTNFFGYEDARNWHWTDEGDPPLLRNFPVRTFEAYEAAFAGVTDEIAIGEASPQYFRCPTAARRIREVLPHARLIASLRNPADRAFSGYLMRIRRGEAAKNAYEDLTPEASHVKEGFYYRRLRRFYDLFPREQIKIILFEEFKKEPVRVVQELFEFLEVDPEFVPDTSARHNPAAVPKSRLLNRFFFHPTVIRTAKALLPGRAQDLARQIRQQNLKPPPKFPADLRARLLQLYRDDILQVEALIDRDLSIWLEDIREVA</sequence>
<dbReference type="GO" id="GO:0008146">
    <property type="term" value="F:sulfotransferase activity"/>
    <property type="evidence" value="ECO:0007669"/>
    <property type="project" value="InterPro"/>
</dbReference>
<dbReference type="Gene3D" id="3.40.50.300">
    <property type="entry name" value="P-loop containing nucleotide triphosphate hydrolases"/>
    <property type="match status" value="1"/>
</dbReference>
<organism evidence="2 3">
    <name type="scientific">Litorilinea aerophila</name>
    <dbReference type="NCBI Taxonomy" id="1204385"/>
    <lineage>
        <taxon>Bacteria</taxon>
        <taxon>Bacillati</taxon>
        <taxon>Chloroflexota</taxon>
        <taxon>Caldilineae</taxon>
        <taxon>Caldilineales</taxon>
        <taxon>Caldilineaceae</taxon>
        <taxon>Litorilinea</taxon>
    </lineage>
</organism>
<evidence type="ECO:0000313" key="2">
    <source>
        <dbReference type="EMBL" id="TQE93419.1"/>
    </source>
</evidence>
<gene>
    <name evidence="2" type="ORF">FKZ61_21360</name>
</gene>
<accession>A0A540V9I4</accession>
<dbReference type="OrthoDB" id="149632at2"/>
<dbReference type="InterPro" id="IPR027417">
    <property type="entry name" value="P-loop_NTPase"/>
</dbReference>
<reference evidence="2 3" key="1">
    <citation type="submission" date="2019-06" db="EMBL/GenBank/DDBJ databases">
        <title>Genome sequence of Litorilinea aerophila BAA-2444.</title>
        <authorList>
            <person name="Maclea K.S."/>
            <person name="Maurais E.G."/>
            <person name="Iannazzi L.C."/>
        </authorList>
    </citation>
    <scope>NUCLEOTIDE SEQUENCE [LARGE SCALE GENOMIC DNA]</scope>
    <source>
        <strain evidence="2 3">ATCC BAA-2444</strain>
    </source>
</reference>